<protein>
    <submittedName>
        <fullName evidence="2">Sodium transporter</fullName>
    </submittedName>
</protein>
<dbReference type="EMBL" id="QSQT01000051">
    <property type="protein sequence ID" value="RGK50374.1"/>
    <property type="molecule type" value="Genomic_DNA"/>
</dbReference>
<gene>
    <name evidence="2" type="ORF">DXD04_16070</name>
</gene>
<name>A0A3E4MLK1_9BACT</name>
<feature type="transmembrane region" description="Helical" evidence="1">
    <location>
        <begin position="25"/>
        <end position="50"/>
    </location>
</feature>
<evidence type="ECO:0000256" key="1">
    <source>
        <dbReference type="SAM" id="Phobius"/>
    </source>
</evidence>
<keyword evidence="3" id="KW-1185">Reference proteome</keyword>
<proteinExistence type="predicted"/>
<evidence type="ECO:0000313" key="3">
    <source>
        <dbReference type="Proteomes" id="UP000260862"/>
    </source>
</evidence>
<feature type="transmembrane region" description="Helical" evidence="1">
    <location>
        <begin position="104"/>
        <end position="128"/>
    </location>
</feature>
<keyword evidence="1" id="KW-0812">Transmembrane</keyword>
<sequence length="131" mass="15511">MKKIIDYLFYRYYLISIKNEEFPRFGATCVLAEVVTMVYLFVALILSFLLTGDFFLPSTSGRTRIIIGIIGCFLPWPIIYLHYNKKRINVLLEKYQNNRYNTKYTDKAVLSLRYIVPTVGLILMLLLYQFR</sequence>
<accession>A0A3E4MLK1</accession>
<dbReference type="Proteomes" id="UP000260862">
    <property type="component" value="Unassembled WGS sequence"/>
</dbReference>
<reference evidence="2 3" key="1">
    <citation type="submission" date="2018-08" db="EMBL/GenBank/DDBJ databases">
        <title>A genome reference for cultivated species of the human gut microbiota.</title>
        <authorList>
            <person name="Zou Y."/>
            <person name="Xue W."/>
            <person name="Luo G."/>
        </authorList>
    </citation>
    <scope>NUCLEOTIDE SEQUENCE [LARGE SCALE GENOMIC DNA]</scope>
    <source>
        <strain evidence="2 3">TF10-3AC</strain>
    </source>
</reference>
<dbReference type="AlphaFoldDB" id="A0A3E4MLK1"/>
<keyword evidence="1" id="KW-1133">Transmembrane helix</keyword>
<comment type="caution">
    <text evidence="2">The sequence shown here is derived from an EMBL/GenBank/DDBJ whole genome shotgun (WGS) entry which is preliminary data.</text>
</comment>
<organism evidence="2 3">
    <name type="scientific">Phocaeicola plebeius</name>
    <dbReference type="NCBI Taxonomy" id="310297"/>
    <lineage>
        <taxon>Bacteria</taxon>
        <taxon>Pseudomonadati</taxon>
        <taxon>Bacteroidota</taxon>
        <taxon>Bacteroidia</taxon>
        <taxon>Bacteroidales</taxon>
        <taxon>Bacteroidaceae</taxon>
        <taxon>Phocaeicola</taxon>
    </lineage>
</organism>
<feature type="transmembrane region" description="Helical" evidence="1">
    <location>
        <begin position="65"/>
        <end position="83"/>
    </location>
</feature>
<evidence type="ECO:0000313" key="2">
    <source>
        <dbReference type="EMBL" id="RGK50374.1"/>
    </source>
</evidence>
<dbReference type="RefSeq" id="WP_117674143.1">
    <property type="nucleotide sequence ID" value="NZ_CABOGR010000051.1"/>
</dbReference>
<keyword evidence="1" id="KW-0472">Membrane</keyword>